<reference evidence="1 2" key="1">
    <citation type="submission" date="2022-05" db="EMBL/GenBank/DDBJ databases">
        <title>A multi-omics perspective on studying reproductive biology in Daphnia sinensis.</title>
        <authorList>
            <person name="Jia J."/>
        </authorList>
    </citation>
    <scope>NUCLEOTIDE SEQUENCE [LARGE SCALE GENOMIC DNA]</scope>
    <source>
        <strain evidence="1 2">WSL</strain>
    </source>
</reference>
<name>A0AAD5LJW8_9CRUS</name>
<proteinExistence type="predicted"/>
<dbReference type="EMBL" id="WJBH02000002">
    <property type="protein sequence ID" value="KAI9563375.1"/>
    <property type="molecule type" value="Genomic_DNA"/>
</dbReference>
<evidence type="ECO:0000313" key="1">
    <source>
        <dbReference type="EMBL" id="KAI9563375.1"/>
    </source>
</evidence>
<sequence>MNCNVPLEREQQNRGNGKFIRTTTLRNPKKRALDVLSALGIEDCAVLEELRRPPDYGGSDCDDKLATAVTAGFLLLVIEEREICVACREGLRHTDIQEPQANAVNALNDCLSIRKKNYFALKLMKSLLITLSFLWMDRGGLNIPSKELVQRMWTIYRFVEFALKKLHNTRKTREDLISFLTPHIAGCSTFCCSRGEEMPAGNKHNEQLAILILWKFINPMLNGYTATLTDLQTKAPVVGNNKVVNRKFNTHSK</sequence>
<accession>A0AAD5LJW8</accession>
<organism evidence="1 2">
    <name type="scientific">Daphnia sinensis</name>
    <dbReference type="NCBI Taxonomy" id="1820382"/>
    <lineage>
        <taxon>Eukaryota</taxon>
        <taxon>Metazoa</taxon>
        <taxon>Ecdysozoa</taxon>
        <taxon>Arthropoda</taxon>
        <taxon>Crustacea</taxon>
        <taxon>Branchiopoda</taxon>
        <taxon>Diplostraca</taxon>
        <taxon>Cladocera</taxon>
        <taxon>Anomopoda</taxon>
        <taxon>Daphniidae</taxon>
        <taxon>Daphnia</taxon>
        <taxon>Daphnia similis group</taxon>
    </lineage>
</organism>
<protein>
    <submittedName>
        <fullName evidence="1">Uncharacterized protein</fullName>
    </submittedName>
</protein>
<keyword evidence="2" id="KW-1185">Reference proteome</keyword>
<comment type="caution">
    <text evidence="1">The sequence shown here is derived from an EMBL/GenBank/DDBJ whole genome shotgun (WGS) entry which is preliminary data.</text>
</comment>
<gene>
    <name evidence="1" type="ORF">GHT06_010838</name>
</gene>
<dbReference type="AlphaFoldDB" id="A0AAD5LJW8"/>
<dbReference type="Proteomes" id="UP000820818">
    <property type="component" value="Linkage Group LG2"/>
</dbReference>
<evidence type="ECO:0000313" key="2">
    <source>
        <dbReference type="Proteomes" id="UP000820818"/>
    </source>
</evidence>